<accession>A0A1L9NR89</accession>
<proteinExistence type="predicted"/>
<comment type="cofactor">
    <cofactor evidence="1">
        <name>[4Fe-4S] cluster</name>
        <dbReference type="ChEBI" id="CHEBI:49883"/>
    </cofactor>
</comment>
<dbReference type="AlphaFoldDB" id="A0A1L9NR89"/>
<dbReference type="InterPro" id="IPR013785">
    <property type="entry name" value="Aldolase_TIM"/>
</dbReference>
<dbReference type="CDD" id="cd01335">
    <property type="entry name" value="Radical_SAM"/>
    <property type="match status" value="1"/>
</dbReference>
<dbReference type="InterPro" id="IPR058240">
    <property type="entry name" value="rSAM_sf"/>
</dbReference>
<comment type="caution">
    <text evidence="7">The sequence shown here is derived from an EMBL/GenBank/DDBJ whole genome shotgun (WGS) entry which is preliminary data.</text>
</comment>
<evidence type="ECO:0000256" key="4">
    <source>
        <dbReference type="ARBA" id="ARBA00023004"/>
    </source>
</evidence>
<keyword evidence="8" id="KW-1185">Reference proteome</keyword>
<gene>
    <name evidence="7" type="primary">albA</name>
    <name evidence="7" type="ORF">PFRI_39720</name>
</gene>
<evidence type="ECO:0000313" key="7">
    <source>
        <dbReference type="EMBL" id="OJI91818.1"/>
    </source>
</evidence>
<dbReference type="Gene3D" id="3.20.20.70">
    <property type="entry name" value="Aldolase class I"/>
    <property type="match status" value="1"/>
</dbReference>
<feature type="domain" description="Radical SAM core" evidence="6">
    <location>
        <begin position="40"/>
        <end position="184"/>
    </location>
</feature>
<dbReference type="OrthoDB" id="9810775at2"/>
<evidence type="ECO:0000256" key="3">
    <source>
        <dbReference type="ARBA" id="ARBA00022723"/>
    </source>
</evidence>
<dbReference type="EMBL" id="MLCB01000215">
    <property type="protein sequence ID" value="OJI91818.1"/>
    <property type="molecule type" value="Genomic_DNA"/>
</dbReference>
<protein>
    <submittedName>
        <fullName evidence="7">Antilisterial bacteriocin subtilosin biosynthesis protein AlbA</fullName>
    </submittedName>
</protein>
<dbReference type="InterPro" id="IPR050377">
    <property type="entry name" value="Radical_SAM_PqqE_MftC-like"/>
</dbReference>
<dbReference type="SUPFAM" id="SSF102114">
    <property type="entry name" value="Radical SAM enzymes"/>
    <property type="match status" value="1"/>
</dbReference>
<sequence length="317" mass="35221">MKDLETPLLAAEKFKDPFLTAKGEVRASVALSDPQTLWFNTGTLCNIECENCYILSSPKNDALVYITAEEVYDYLDQLEVRKWNVREIAFTGGEPFMNPEMIDITRASLERGYDVLILTNAMRPMMRKSMRAGLLELNAAYPGKLTMRISVDHWDADNHDKERGAGTFVKTIEGMTWLQENGFTMAVAGRTVWGESDMESRKGYAALFSEHGFDIDAYNPAETVLFPEMDESVDVPEITTACWGILDKSPDAMMCASSRMVVKRKGAEKPAVLACTLLPYSEEFEMGTTLEEAEGSVQLNHPHCAKFCVLGGASCSA</sequence>
<evidence type="ECO:0000259" key="6">
    <source>
        <dbReference type="Pfam" id="PF04055"/>
    </source>
</evidence>
<dbReference type="SFLD" id="SFLDG01067">
    <property type="entry name" value="SPASM/twitch_domain_containing"/>
    <property type="match status" value="1"/>
</dbReference>
<evidence type="ECO:0000313" key="8">
    <source>
        <dbReference type="Proteomes" id="UP000184514"/>
    </source>
</evidence>
<evidence type="ECO:0000256" key="2">
    <source>
        <dbReference type="ARBA" id="ARBA00022691"/>
    </source>
</evidence>
<reference evidence="7 8" key="1">
    <citation type="submission" date="2016-10" db="EMBL/GenBank/DDBJ databases">
        <title>Genome sequence of Planktotalea frisia SH6-1.</title>
        <authorList>
            <person name="Poehlein A."/>
            <person name="Bakenhus I."/>
            <person name="Voget S."/>
            <person name="Brinkhoff T."/>
            <person name="Simon M."/>
        </authorList>
    </citation>
    <scope>NUCLEOTIDE SEQUENCE [LARGE SCALE GENOMIC DNA]</scope>
    <source>
        <strain evidence="7 8">SH6-1</strain>
    </source>
</reference>
<evidence type="ECO:0000256" key="1">
    <source>
        <dbReference type="ARBA" id="ARBA00001966"/>
    </source>
</evidence>
<keyword evidence="2" id="KW-0949">S-adenosyl-L-methionine</keyword>
<dbReference type="SFLD" id="SFLDS00029">
    <property type="entry name" value="Radical_SAM"/>
    <property type="match status" value="1"/>
</dbReference>
<dbReference type="Pfam" id="PF04055">
    <property type="entry name" value="Radical_SAM"/>
    <property type="match status" value="1"/>
</dbReference>
<name>A0A1L9NR89_9RHOB</name>
<keyword evidence="3" id="KW-0479">Metal-binding</keyword>
<dbReference type="RefSeq" id="WP_072632441.1">
    <property type="nucleotide sequence ID" value="NZ_MLCB01000215.1"/>
</dbReference>
<dbReference type="GO" id="GO:0046872">
    <property type="term" value="F:metal ion binding"/>
    <property type="evidence" value="ECO:0007669"/>
    <property type="project" value="UniProtKB-KW"/>
</dbReference>
<dbReference type="STRING" id="696762.PFRI_39720"/>
<keyword evidence="4" id="KW-0408">Iron</keyword>
<keyword evidence="5" id="KW-0411">Iron-sulfur</keyword>
<evidence type="ECO:0000256" key="5">
    <source>
        <dbReference type="ARBA" id="ARBA00023014"/>
    </source>
</evidence>
<dbReference type="Proteomes" id="UP000184514">
    <property type="component" value="Unassembled WGS sequence"/>
</dbReference>
<dbReference type="GO" id="GO:0003824">
    <property type="term" value="F:catalytic activity"/>
    <property type="evidence" value="ECO:0007669"/>
    <property type="project" value="InterPro"/>
</dbReference>
<dbReference type="PANTHER" id="PTHR11228:SF7">
    <property type="entry name" value="PQQA PEPTIDE CYCLASE"/>
    <property type="match status" value="1"/>
</dbReference>
<organism evidence="7 8">
    <name type="scientific">Planktotalea frisia</name>
    <dbReference type="NCBI Taxonomy" id="696762"/>
    <lineage>
        <taxon>Bacteria</taxon>
        <taxon>Pseudomonadati</taxon>
        <taxon>Pseudomonadota</taxon>
        <taxon>Alphaproteobacteria</taxon>
        <taxon>Rhodobacterales</taxon>
        <taxon>Paracoccaceae</taxon>
        <taxon>Planktotalea</taxon>
    </lineage>
</organism>
<dbReference type="GO" id="GO:0051536">
    <property type="term" value="F:iron-sulfur cluster binding"/>
    <property type="evidence" value="ECO:0007669"/>
    <property type="project" value="UniProtKB-KW"/>
</dbReference>
<dbReference type="PANTHER" id="PTHR11228">
    <property type="entry name" value="RADICAL SAM DOMAIN PROTEIN"/>
    <property type="match status" value="1"/>
</dbReference>
<dbReference type="InterPro" id="IPR007197">
    <property type="entry name" value="rSAM"/>
</dbReference>